<dbReference type="eggNOG" id="ENOG5034BST">
    <property type="taxonomic scope" value="Bacteria"/>
</dbReference>
<dbReference type="RefSeq" id="WP_006332583.1">
    <property type="nucleotide sequence ID" value="NZ_JBPPFY010000023.1"/>
</dbReference>
<gene>
    <name evidence="3" type="ORF">GORHZ_083_00170</name>
</gene>
<feature type="region of interest" description="Disordered" evidence="1">
    <location>
        <begin position="86"/>
        <end position="110"/>
    </location>
</feature>
<accession>K6WU32</accession>
<sequence>MRAPDLFHSLVLLNLLFACGLWTLLRPSLRAATVLTVVSTAWVVWNKPLEGEILATIVERHGVTESDLLAVAGYVIAAWAMTRMARQPRQTQPMQPRSADAGTWRVGPHS</sequence>
<evidence type="ECO:0000313" key="3">
    <source>
        <dbReference type="EMBL" id="GAB90074.1"/>
    </source>
</evidence>
<keyword evidence="4" id="KW-1185">Reference proteome</keyword>
<keyword evidence="2" id="KW-0812">Transmembrane</keyword>
<proteinExistence type="predicted"/>
<dbReference type="EMBL" id="BAHC01000083">
    <property type="protein sequence ID" value="GAB90074.1"/>
    <property type="molecule type" value="Genomic_DNA"/>
</dbReference>
<evidence type="ECO:0000256" key="2">
    <source>
        <dbReference type="SAM" id="Phobius"/>
    </source>
</evidence>
<organism evidence="3 4">
    <name type="scientific">Gordonia rhizosphera NBRC 16068</name>
    <dbReference type="NCBI Taxonomy" id="1108045"/>
    <lineage>
        <taxon>Bacteria</taxon>
        <taxon>Bacillati</taxon>
        <taxon>Actinomycetota</taxon>
        <taxon>Actinomycetes</taxon>
        <taxon>Mycobacteriales</taxon>
        <taxon>Gordoniaceae</taxon>
        <taxon>Gordonia</taxon>
    </lineage>
</organism>
<name>K6WU32_9ACTN</name>
<evidence type="ECO:0000256" key="1">
    <source>
        <dbReference type="SAM" id="MobiDB-lite"/>
    </source>
</evidence>
<dbReference type="OrthoDB" id="4478809at2"/>
<protein>
    <submittedName>
        <fullName evidence="3">Uncharacterized protein</fullName>
    </submittedName>
</protein>
<comment type="caution">
    <text evidence="3">The sequence shown here is derived from an EMBL/GenBank/DDBJ whole genome shotgun (WGS) entry which is preliminary data.</text>
</comment>
<feature type="compositionally biased region" description="Low complexity" evidence="1">
    <location>
        <begin position="86"/>
        <end position="97"/>
    </location>
</feature>
<dbReference type="Proteomes" id="UP000008363">
    <property type="component" value="Unassembled WGS sequence"/>
</dbReference>
<dbReference type="PROSITE" id="PS51257">
    <property type="entry name" value="PROKAR_LIPOPROTEIN"/>
    <property type="match status" value="1"/>
</dbReference>
<reference evidence="3 4" key="1">
    <citation type="submission" date="2012-08" db="EMBL/GenBank/DDBJ databases">
        <title>Whole genome shotgun sequence of Gordonia rhizosphera NBRC 16068.</title>
        <authorList>
            <person name="Takarada H."/>
            <person name="Isaki S."/>
            <person name="Hosoyama A."/>
            <person name="Tsuchikane K."/>
            <person name="Katsumata H."/>
            <person name="Baba S."/>
            <person name="Ohji S."/>
            <person name="Yamazaki S."/>
            <person name="Fujita N."/>
        </authorList>
    </citation>
    <scope>NUCLEOTIDE SEQUENCE [LARGE SCALE GENOMIC DNA]</scope>
    <source>
        <strain evidence="3 4">NBRC 16068</strain>
    </source>
</reference>
<evidence type="ECO:0000313" key="4">
    <source>
        <dbReference type="Proteomes" id="UP000008363"/>
    </source>
</evidence>
<keyword evidence="2" id="KW-1133">Transmembrane helix</keyword>
<feature type="transmembrane region" description="Helical" evidence="2">
    <location>
        <begin position="6"/>
        <end position="24"/>
    </location>
</feature>
<dbReference type="AlphaFoldDB" id="K6WU32"/>
<keyword evidence="2" id="KW-0472">Membrane</keyword>